<keyword evidence="3 5" id="KW-0240">DNA-directed RNA polymerase</keyword>
<dbReference type="GO" id="GO:0003697">
    <property type="term" value="F:single-stranded DNA binding"/>
    <property type="evidence" value="ECO:0007669"/>
    <property type="project" value="TreeGrafter"/>
</dbReference>
<accession>A0A7I8KPZ6</accession>
<dbReference type="PANTHER" id="PTHR12709">
    <property type="entry name" value="DNA-DIRECTED RNA POLYMERASE II, III"/>
    <property type="match status" value="1"/>
</dbReference>
<dbReference type="InterPro" id="IPR036898">
    <property type="entry name" value="RNA_pol_Rpb7-like_N_sf"/>
</dbReference>
<reference evidence="7" key="1">
    <citation type="submission" date="2020-02" db="EMBL/GenBank/DDBJ databases">
        <authorList>
            <person name="Scholz U."/>
            <person name="Mascher M."/>
            <person name="Fiebig A."/>
        </authorList>
    </citation>
    <scope>NUCLEOTIDE SEQUENCE</scope>
</reference>
<sequence>MVFLEAQLSWTVLIPPESLFAEGLKLQQAIVLRLLEEVSCRKASKELGYFVAVTSLESVGEGQLQELTGNVIFPITFRCVTFKPLKGEVLVGAIRKVLRHGIMLAAGPLEGVFLSAKAMGDGYEYLPRDEPVFLSEKLSRLESGGAVRFKVLGLKWMEEDREFQVLATMAADFLGPLISDDD</sequence>
<evidence type="ECO:0000256" key="2">
    <source>
        <dbReference type="ARBA" id="ARBA00009307"/>
    </source>
</evidence>
<comment type="function">
    <text evidence="5">DNA-dependent RNA polymerase which catalyzes the transcription of DNA into RNA using the four ribonucleoside triphosphates as substrates.</text>
</comment>
<gene>
    <name evidence="7" type="ORF">SI8410_07009824</name>
</gene>
<keyword evidence="5" id="KW-0539">Nucleus</keyword>
<evidence type="ECO:0000256" key="3">
    <source>
        <dbReference type="ARBA" id="ARBA00022478"/>
    </source>
</evidence>
<dbReference type="FunFam" id="3.30.1490.120:FF:000001">
    <property type="entry name" value="DNA-directed RNA polymerase II subunit RPB7"/>
    <property type="match status" value="1"/>
</dbReference>
<dbReference type="InterPro" id="IPR012340">
    <property type="entry name" value="NA-bd_OB-fold"/>
</dbReference>
<dbReference type="GO" id="GO:0000428">
    <property type="term" value="C:DNA-directed RNA polymerase complex"/>
    <property type="evidence" value="ECO:0007669"/>
    <property type="project" value="UniProtKB-KW"/>
</dbReference>
<evidence type="ECO:0000259" key="6">
    <source>
        <dbReference type="Pfam" id="PF03876"/>
    </source>
</evidence>
<dbReference type="GO" id="GO:0005634">
    <property type="term" value="C:nucleus"/>
    <property type="evidence" value="ECO:0007669"/>
    <property type="project" value="UniProtKB-SubCell"/>
</dbReference>
<dbReference type="GO" id="GO:0006352">
    <property type="term" value="P:DNA-templated transcription initiation"/>
    <property type="evidence" value="ECO:0007669"/>
    <property type="project" value="UniProtKB-UniRule"/>
</dbReference>
<evidence type="ECO:0000256" key="4">
    <source>
        <dbReference type="ARBA" id="ARBA00023163"/>
    </source>
</evidence>
<dbReference type="Gene3D" id="3.30.1490.120">
    <property type="entry name" value="RNA polymerase Rpb7-like, N-terminal domain"/>
    <property type="match status" value="1"/>
</dbReference>
<keyword evidence="4 5" id="KW-0804">Transcription</keyword>
<dbReference type="EMBL" id="LR746270">
    <property type="protein sequence ID" value="CAA7399154.1"/>
    <property type="molecule type" value="Genomic_DNA"/>
</dbReference>
<keyword evidence="8" id="KW-1185">Reference proteome</keyword>
<comment type="similarity">
    <text evidence="2">Belongs to the eukaryotic RPB7/RPC8 RNA polymerase subunit family.</text>
</comment>
<dbReference type="AlphaFoldDB" id="A0A7I8KPZ6"/>
<dbReference type="Pfam" id="PF03876">
    <property type="entry name" value="SHS2_Rpb7-N"/>
    <property type="match status" value="1"/>
</dbReference>
<organism evidence="7 8">
    <name type="scientific">Spirodela intermedia</name>
    <name type="common">Intermediate duckweed</name>
    <dbReference type="NCBI Taxonomy" id="51605"/>
    <lineage>
        <taxon>Eukaryota</taxon>
        <taxon>Viridiplantae</taxon>
        <taxon>Streptophyta</taxon>
        <taxon>Embryophyta</taxon>
        <taxon>Tracheophyta</taxon>
        <taxon>Spermatophyta</taxon>
        <taxon>Magnoliopsida</taxon>
        <taxon>Liliopsida</taxon>
        <taxon>Araceae</taxon>
        <taxon>Lemnoideae</taxon>
        <taxon>Spirodela</taxon>
    </lineage>
</organism>
<dbReference type="Gene3D" id="2.40.50.140">
    <property type="entry name" value="Nucleic acid-binding proteins"/>
    <property type="match status" value="1"/>
</dbReference>
<evidence type="ECO:0000313" key="7">
    <source>
        <dbReference type="EMBL" id="CAA7399154.1"/>
    </source>
</evidence>
<dbReference type="GO" id="GO:0003727">
    <property type="term" value="F:single-stranded RNA binding"/>
    <property type="evidence" value="ECO:0007669"/>
    <property type="project" value="TreeGrafter"/>
</dbReference>
<dbReference type="OrthoDB" id="1162399at2759"/>
<evidence type="ECO:0000256" key="1">
    <source>
        <dbReference type="ARBA" id="ARBA00004123"/>
    </source>
</evidence>
<protein>
    <recommendedName>
        <fullName evidence="5">DNA-directed RNA polymerase subunit</fullName>
    </recommendedName>
</protein>
<dbReference type="SUPFAM" id="SSF88798">
    <property type="entry name" value="N-terminal, heterodimerisation domain of RBP7 (RpoE)"/>
    <property type="match status" value="1"/>
</dbReference>
<dbReference type="InterPro" id="IPR045113">
    <property type="entry name" value="Rpb7-like"/>
</dbReference>
<dbReference type="SUPFAM" id="SSF50249">
    <property type="entry name" value="Nucleic acid-binding proteins"/>
    <property type="match status" value="1"/>
</dbReference>
<name>A0A7I8KPZ6_SPIIN</name>
<comment type="subcellular location">
    <subcellularLocation>
        <location evidence="1 5">Nucleus</location>
    </subcellularLocation>
</comment>
<dbReference type="PANTHER" id="PTHR12709:SF3">
    <property type="entry name" value="DNA-DIRECTED RNA POLYMERASE V SUBUNIT 7"/>
    <property type="match status" value="1"/>
</dbReference>
<feature type="domain" description="RNA polymerase Rpb7-like N-terminal" evidence="6">
    <location>
        <begin position="9"/>
        <end position="69"/>
    </location>
</feature>
<dbReference type="Proteomes" id="UP000663760">
    <property type="component" value="Chromosome 7"/>
</dbReference>
<evidence type="ECO:0000256" key="5">
    <source>
        <dbReference type="RuleBase" id="RU369086"/>
    </source>
</evidence>
<proteinExistence type="inferred from homology"/>
<dbReference type="InterPro" id="IPR005576">
    <property type="entry name" value="Rpb7-like_N"/>
</dbReference>
<evidence type="ECO:0000313" key="8">
    <source>
        <dbReference type="Proteomes" id="UP000663760"/>
    </source>
</evidence>